<feature type="compositionally biased region" description="Acidic residues" evidence="1">
    <location>
        <begin position="1"/>
        <end position="10"/>
    </location>
</feature>
<dbReference type="RefSeq" id="XP_066673505.1">
    <property type="nucleotide sequence ID" value="XM_066806209.1"/>
</dbReference>
<evidence type="ECO:0000256" key="1">
    <source>
        <dbReference type="SAM" id="MobiDB-lite"/>
    </source>
</evidence>
<feature type="region of interest" description="Disordered" evidence="1">
    <location>
        <begin position="151"/>
        <end position="188"/>
    </location>
</feature>
<comment type="caution">
    <text evidence="2">The sequence shown here is derived from an EMBL/GenBank/DDBJ whole genome shotgun (WGS) entry which is preliminary data.</text>
</comment>
<keyword evidence="3" id="KW-1185">Reference proteome</keyword>
<evidence type="ECO:0000313" key="2">
    <source>
        <dbReference type="EMBL" id="KAK8091533.1"/>
    </source>
</evidence>
<feature type="compositionally biased region" description="Polar residues" evidence="1">
    <location>
        <begin position="151"/>
        <end position="161"/>
    </location>
</feature>
<dbReference type="GeneID" id="92039269"/>
<accession>A0ABR1X832</accession>
<reference evidence="2 3" key="1">
    <citation type="submission" date="2023-01" db="EMBL/GenBank/DDBJ databases">
        <title>Analysis of 21 Apiospora genomes using comparative genomics revels a genus with tremendous synthesis potential of carbohydrate active enzymes and secondary metabolites.</title>
        <authorList>
            <person name="Sorensen T."/>
        </authorList>
    </citation>
    <scope>NUCLEOTIDE SEQUENCE [LARGE SCALE GENOMIC DNA]</scope>
    <source>
        <strain evidence="2 3">CBS 114990</strain>
    </source>
</reference>
<dbReference type="EMBL" id="JAQQWN010000003">
    <property type="protein sequence ID" value="KAK8091533.1"/>
    <property type="molecule type" value="Genomic_DNA"/>
</dbReference>
<feature type="compositionally biased region" description="Polar residues" evidence="1">
    <location>
        <begin position="178"/>
        <end position="188"/>
    </location>
</feature>
<dbReference type="Proteomes" id="UP001433268">
    <property type="component" value="Unassembled WGS sequence"/>
</dbReference>
<sequence length="269" mass="30252">MSTSLDDDGGGVDKIQGDNTEGPNFADKDRGEQIAIGDRRLLTPIHQTRKLQQLRKPPCPSNIARHHYIIPTGSSLTRWESKSRLSPDEAEPRGDFCIEGSETAKNDEYESPLGFGRAFDDPPTILGRQIQIPDTTTMFWKQLGLGQHNRPSVLTIPSNSKTKQRVSRPLDPRYVPPVQQNTTPKLPDTVLTTRPSESLQRIRLAFHLDQDNVDALRGKGPAVRDSWQESLHWEDHNNVTVENLVGAEEKFQEQTNKDLVYNDTTPADL</sequence>
<evidence type="ECO:0000313" key="3">
    <source>
        <dbReference type="Proteomes" id="UP001433268"/>
    </source>
</evidence>
<organism evidence="2 3">
    <name type="scientific">Apiospora hydei</name>
    <dbReference type="NCBI Taxonomy" id="1337664"/>
    <lineage>
        <taxon>Eukaryota</taxon>
        <taxon>Fungi</taxon>
        <taxon>Dikarya</taxon>
        <taxon>Ascomycota</taxon>
        <taxon>Pezizomycotina</taxon>
        <taxon>Sordariomycetes</taxon>
        <taxon>Xylariomycetidae</taxon>
        <taxon>Amphisphaeriales</taxon>
        <taxon>Apiosporaceae</taxon>
        <taxon>Apiospora</taxon>
    </lineage>
</organism>
<proteinExistence type="predicted"/>
<name>A0ABR1X832_9PEZI</name>
<protein>
    <submittedName>
        <fullName evidence="2">Uncharacterized protein</fullName>
    </submittedName>
</protein>
<gene>
    <name evidence="2" type="ORF">PG997_001894</name>
</gene>
<feature type="region of interest" description="Disordered" evidence="1">
    <location>
        <begin position="1"/>
        <end position="32"/>
    </location>
</feature>